<dbReference type="Proteomes" id="UP001597440">
    <property type="component" value="Unassembled WGS sequence"/>
</dbReference>
<sequence length="352" mass="38227">MNNTIFSSFVLILLLACNKDKDYKQEPMPPLPVDIHIVGSVPENNLHKPYYIKNGTAQVLPYWGGTGAIADDIFVSEKDVYIVGRLTTGTSTMNSTRKPVLWKNGVLEELKIAEGVISADAIAVYVAKGNVYAAGYRAVPKKKSIATVWKNGAARNITDGTNEARLQDVFVSGTDIYVTGYEKNAAGTPVAKYWKNGSPVELSDGQHVSYAMSIYVDKEDVYVTGYAYEEGDCNIKLWKNGQATNLTSGSAVAMGRKVWVEDGDVYVGGYEQIGDRFAPFAWKNGSRMDLNFSAEGHSLAYDASIVKGHLFIVGTQKINGANQCTLWQNGIPVAASANVPNITPSGLFVVEQ</sequence>
<evidence type="ECO:0000313" key="1">
    <source>
        <dbReference type="EMBL" id="MFD2556605.1"/>
    </source>
</evidence>
<name>A0ABW5L7V8_9SPHI</name>
<comment type="caution">
    <text evidence="1">The sequence shown here is derived from an EMBL/GenBank/DDBJ whole genome shotgun (WGS) entry which is preliminary data.</text>
</comment>
<accession>A0ABW5L7V8</accession>
<organism evidence="1 2">
    <name type="scientific">Sphingobacterium tabacisoli</name>
    <dbReference type="NCBI Taxonomy" id="2044855"/>
    <lineage>
        <taxon>Bacteria</taxon>
        <taxon>Pseudomonadati</taxon>
        <taxon>Bacteroidota</taxon>
        <taxon>Sphingobacteriia</taxon>
        <taxon>Sphingobacteriales</taxon>
        <taxon>Sphingobacteriaceae</taxon>
        <taxon>Sphingobacterium</taxon>
    </lineage>
</organism>
<dbReference type="RefSeq" id="WP_210352358.1">
    <property type="nucleotide sequence ID" value="NZ_JAEQMU010000001.1"/>
</dbReference>
<keyword evidence="2" id="KW-1185">Reference proteome</keyword>
<gene>
    <name evidence="1" type="ORF">ACFSQW_19580</name>
</gene>
<protein>
    <submittedName>
        <fullName evidence="1">Uncharacterized protein</fullName>
    </submittedName>
</protein>
<evidence type="ECO:0000313" key="2">
    <source>
        <dbReference type="Proteomes" id="UP001597440"/>
    </source>
</evidence>
<reference evidence="2" key="1">
    <citation type="journal article" date="2019" name="Int. J. Syst. Evol. Microbiol.">
        <title>The Global Catalogue of Microorganisms (GCM) 10K type strain sequencing project: providing services to taxonomists for standard genome sequencing and annotation.</title>
        <authorList>
            <consortium name="The Broad Institute Genomics Platform"/>
            <consortium name="The Broad Institute Genome Sequencing Center for Infectious Disease"/>
            <person name="Wu L."/>
            <person name="Ma J."/>
        </authorList>
    </citation>
    <scope>NUCLEOTIDE SEQUENCE [LARGE SCALE GENOMIC DNA]</scope>
    <source>
        <strain evidence="2">KCTC 52298</strain>
    </source>
</reference>
<proteinExistence type="predicted"/>
<dbReference type="EMBL" id="JBHULD010000018">
    <property type="protein sequence ID" value="MFD2556605.1"/>
    <property type="molecule type" value="Genomic_DNA"/>
</dbReference>